<dbReference type="AlphaFoldDB" id="A0ABD6S177"/>
<dbReference type="EMBL" id="NTYF01000218">
    <property type="protein sequence ID" value="PER39584.1"/>
    <property type="molecule type" value="Genomic_DNA"/>
</dbReference>
<comment type="similarity">
    <text evidence="1">Belongs to the delta endotoxin family.</text>
</comment>
<evidence type="ECO:0000313" key="7">
    <source>
        <dbReference type="EMBL" id="PER39584.1"/>
    </source>
</evidence>
<proteinExistence type="inferred from homology"/>
<name>A0ABD6S177_BACTU</name>
<evidence type="ECO:0000256" key="4">
    <source>
        <dbReference type="ARBA" id="ARBA00023026"/>
    </source>
</evidence>
<dbReference type="SUPFAM" id="SSF51096">
    <property type="entry name" value="delta-Endotoxin (insectocide), middle domain"/>
    <property type="match status" value="1"/>
</dbReference>
<keyword evidence="2" id="KW-0800">Toxin</keyword>
<protein>
    <recommendedName>
        <fullName evidence="5">Crystaline entomocidal protoxin</fullName>
    </recommendedName>
</protein>
<dbReference type="InterPro" id="IPR036399">
    <property type="entry name" value="Pest_cryst_cen_dom_sf"/>
</dbReference>
<dbReference type="InterPro" id="IPR000772">
    <property type="entry name" value="Ricin_B_lectin"/>
</dbReference>
<dbReference type="InterPro" id="IPR036716">
    <property type="entry name" value="Pest_crys_N_sf"/>
</dbReference>
<dbReference type="PANTHER" id="PTHR37003">
    <property type="entry name" value="ENDOTOXIN_N DOMAIN-CONTAINING PROTEIN-RELATED"/>
    <property type="match status" value="1"/>
</dbReference>
<comment type="caution">
    <text evidence="7">The sequence shown here is derived from an EMBL/GenBank/DDBJ whole genome shotgun (WGS) entry which is preliminary data.</text>
</comment>
<dbReference type="InterPro" id="IPR001178">
    <property type="entry name" value="Pest_cryst_dom_II"/>
</dbReference>
<dbReference type="SUPFAM" id="SSF50370">
    <property type="entry name" value="Ricin B-like lectins"/>
    <property type="match status" value="1"/>
</dbReference>
<dbReference type="InterPro" id="IPR005638">
    <property type="entry name" value="Pest_crys_dom-III"/>
</dbReference>
<dbReference type="InterPro" id="IPR008979">
    <property type="entry name" value="Galactose-bd-like_sf"/>
</dbReference>
<dbReference type="Gene3D" id="2.100.10.10">
    <property type="entry name" value="Pesticidal crystal protein, central domain"/>
    <property type="match status" value="1"/>
</dbReference>
<dbReference type="Gene3D" id="2.80.10.50">
    <property type="match status" value="1"/>
</dbReference>
<dbReference type="RefSeq" id="WP_098223361.1">
    <property type="nucleotide sequence ID" value="NZ_NTVJ01000148.1"/>
</dbReference>
<dbReference type="Gene3D" id="1.20.190.10">
    <property type="entry name" value="Pesticidal crystal protein, N-terminal domain"/>
    <property type="match status" value="1"/>
</dbReference>
<dbReference type="InterPro" id="IPR005639">
    <property type="entry name" value="Pest_crys_dom_I"/>
</dbReference>
<accession>A0ABD6S177</accession>
<feature type="domain" description="Ricin B lectin" evidence="6">
    <location>
        <begin position="652"/>
        <end position="785"/>
    </location>
</feature>
<evidence type="ECO:0000313" key="8">
    <source>
        <dbReference type="Proteomes" id="UP000219897"/>
    </source>
</evidence>
<dbReference type="SUPFAM" id="SSF56849">
    <property type="entry name" value="delta-Endotoxin (insectocide), N-terminal domain"/>
    <property type="match status" value="1"/>
</dbReference>
<evidence type="ECO:0000259" key="6">
    <source>
        <dbReference type="SMART" id="SM00458"/>
    </source>
</evidence>
<dbReference type="PROSITE" id="PS50231">
    <property type="entry name" value="RICIN_B_LECTIN"/>
    <property type="match status" value="1"/>
</dbReference>
<dbReference type="GO" id="GO:0090729">
    <property type="term" value="F:toxin activity"/>
    <property type="evidence" value="ECO:0007669"/>
    <property type="project" value="UniProtKB-KW"/>
</dbReference>
<sequence length="787" mass="87235">MNSYQNKNEYEILDASENTVNALNRYPFANNPYSSIFSSCPRSGPGNWINILGNAVSEAVSISQDIISLLTQPSISGIISMAFSLLSRMIGSNGRSISELSMCDLLAIIDLRVNQSVLDDGVADFNGSLVIYRNYLEALQRWNNNPNPANAEEVRTRFRESDTIFDLILTQGSLTNGGSLARNNAQILLLPSFANAAYFHLLLLRDANVYGNNWGLFGVTPNINYESKLLNLIRLYTNYCTHWYNQGLNELRNRGSNATAWLEFHRFRRDMTLMVLDIVSSFSSLDITRYPRATDFQLSRIIYTDPIGFVNRSDPSAPRTWFSFHNQANFSALESGIPSPSFSQFLDSMRISTGPLSLPASPNIHRARVWYGNQNNFNGSSSQTFGEITNDNQTISGLNIFRIDSQAVNLNNTTFGVSRAEFYHDASQGSQRSIYQGFVDTGGASTAVAQNIQTFFPGENSSIPTPQDYTHILSRSTNLTGGLRQVASGRRSSLVLHGWTHKSLSRQNRVEPNRITQVPAVKASSPSNCTVIAGPGFTGGDLVRMSSNCSVSYNFTPADQQVVIRLRYACQGTASLRITFGNGSSQIIPLVSTTSSINNLQYENFSFASGPNSVNFLSAGTSITIQNISTNSNVVLDRIEIVPEQPIPIIPGDYQIVTALNNSSVFDLNSGTRVTLWSNNRGAHQIWNFMYDQQRNAYVIRNVSNPSLVLTWDFTSPNSIVFAAPFSPGRQEQYWIAESFQNSYVFENLRNTNMVLDVAGGSTAIGTNIIAFPRHNGNAQRFFIRRP</sequence>
<dbReference type="Pfam" id="PF03944">
    <property type="entry name" value="Endotoxin_C"/>
    <property type="match status" value="1"/>
</dbReference>
<dbReference type="Pfam" id="PF14200">
    <property type="entry name" value="RicinB_lectin_2"/>
    <property type="match status" value="1"/>
</dbReference>
<dbReference type="SMART" id="SM00458">
    <property type="entry name" value="RICIN"/>
    <property type="match status" value="1"/>
</dbReference>
<keyword evidence="3" id="KW-0749">Sporulation</keyword>
<dbReference type="PANTHER" id="PTHR37003:SF2">
    <property type="entry name" value="PESTICIDAL CRYSTAL PROTEIN N-TERMINAL DOMAIN-CONTAINING PROTEIN"/>
    <property type="match status" value="1"/>
</dbReference>
<evidence type="ECO:0000256" key="5">
    <source>
        <dbReference type="ARBA" id="ARBA00029653"/>
    </source>
</evidence>
<dbReference type="GO" id="GO:0030435">
    <property type="term" value="P:sporulation resulting in formation of a cellular spore"/>
    <property type="evidence" value="ECO:0007669"/>
    <property type="project" value="UniProtKB-KW"/>
</dbReference>
<dbReference type="SUPFAM" id="SSF49785">
    <property type="entry name" value="Galactose-binding domain-like"/>
    <property type="match status" value="1"/>
</dbReference>
<gene>
    <name evidence="7" type="ORF">CN495_33955</name>
</gene>
<reference evidence="7 8" key="1">
    <citation type="submission" date="2017-09" db="EMBL/GenBank/DDBJ databases">
        <title>Large-scale bioinformatics analysis of Bacillus genomes uncovers conserved roles of natural products in bacterial physiology.</title>
        <authorList>
            <consortium name="Agbiome Team Llc"/>
            <person name="Bleich R.M."/>
            <person name="Kirk G.J."/>
            <person name="Santa Maria K.C."/>
            <person name="Allen S.E."/>
            <person name="Farag S."/>
            <person name="Shank E.A."/>
            <person name="Bowers A."/>
        </authorList>
    </citation>
    <scope>NUCLEOTIDE SEQUENCE [LARGE SCALE GENOMIC DNA]</scope>
    <source>
        <strain evidence="7 8">AFS005140</strain>
    </source>
</reference>
<dbReference type="CDD" id="cd23445">
    <property type="entry name" value="beta-trefoil_Ricin_HA17-like"/>
    <property type="match status" value="1"/>
</dbReference>
<dbReference type="Pfam" id="PF03945">
    <property type="entry name" value="Endotoxin_N"/>
    <property type="match status" value="1"/>
</dbReference>
<dbReference type="Gene3D" id="2.60.120.260">
    <property type="entry name" value="Galactose-binding domain-like"/>
    <property type="match status" value="1"/>
</dbReference>
<evidence type="ECO:0000256" key="2">
    <source>
        <dbReference type="ARBA" id="ARBA00022656"/>
    </source>
</evidence>
<organism evidence="7 8">
    <name type="scientific">Bacillus thuringiensis</name>
    <dbReference type="NCBI Taxonomy" id="1428"/>
    <lineage>
        <taxon>Bacteria</taxon>
        <taxon>Bacillati</taxon>
        <taxon>Bacillota</taxon>
        <taxon>Bacilli</taxon>
        <taxon>Bacillales</taxon>
        <taxon>Bacillaceae</taxon>
        <taxon>Bacillus</taxon>
        <taxon>Bacillus cereus group</taxon>
    </lineage>
</organism>
<evidence type="ECO:0000256" key="3">
    <source>
        <dbReference type="ARBA" id="ARBA00022969"/>
    </source>
</evidence>
<evidence type="ECO:0000256" key="1">
    <source>
        <dbReference type="ARBA" id="ARBA00007819"/>
    </source>
</evidence>
<dbReference type="CDD" id="cd04085">
    <property type="entry name" value="delta_endotoxin_C"/>
    <property type="match status" value="1"/>
</dbReference>
<keyword evidence="4" id="KW-0843">Virulence</keyword>
<dbReference type="Proteomes" id="UP000219897">
    <property type="component" value="Unassembled WGS sequence"/>
</dbReference>
<dbReference type="InterPro" id="IPR035992">
    <property type="entry name" value="Ricin_B-like_lectins"/>
</dbReference>
<dbReference type="InterPro" id="IPR038979">
    <property type="entry name" value="Pest_crys"/>
</dbReference>
<dbReference type="Pfam" id="PF00555">
    <property type="entry name" value="Endotoxin_M"/>
    <property type="match status" value="1"/>
</dbReference>